<evidence type="ECO:0000313" key="6">
    <source>
        <dbReference type="Proteomes" id="UP000663841"/>
    </source>
</evidence>
<dbReference type="AlphaFoldDB" id="A0A8H3AA76"/>
<dbReference type="PANTHER" id="PTHR37534:SF46">
    <property type="entry name" value="ZN(II)2CYS6 TRANSCRIPTION FACTOR (EUROFUNG)"/>
    <property type="match status" value="1"/>
</dbReference>
<feature type="domain" description="Zn(2)-C6 fungal-type" evidence="4">
    <location>
        <begin position="8"/>
        <end position="38"/>
    </location>
</feature>
<proteinExistence type="predicted"/>
<dbReference type="Pfam" id="PF11951">
    <property type="entry name" value="Fungal_trans_2"/>
    <property type="match status" value="1"/>
</dbReference>
<comment type="caution">
    <text evidence="5">The sequence shown here is derived from an EMBL/GenBank/DDBJ whole genome shotgun (WGS) entry which is preliminary data.</text>
</comment>
<dbReference type="EMBL" id="CAJMWW010000035">
    <property type="protein sequence ID" value="CAE6404269.1"/>
    <property type="molecule type" value="Genomic_DNA"/>
</dbReference>
<gene>
    <name evidence="5" type="ORF">RDB_LOCUS12100</name>
</gene>
<keyword evidence="2" id="KW-0539">Nucleus</keyword>
<feature type="compositionally biased region" description="Polar residues" evidence="3">
    <location>
        <begin position="121"/>
        <end position="130"/>
    </location>
</feature>
<name>A0A8H3AA76_9AGAM</name>
<dbReference type="InterPro" id="IPR021858">
    <property type="entry name" value="Fun_TF"/>
</dbReference>
<accession>A0A8H3AA76</accession>
<dbReference type="InterPro" id="IPR001138">
    <property type="entry name" value="Zn2Cys6_DnaBD"/>
</dbReference>
<feature type="compositionally biased region" description="Polar residues" evidence="3">
    <location>
        <begin position="78"/>
        <end position="93"/>
    </location>
</feature>
<comment type="subcellular location">
    <subcellularLocation>
        <location evidence="1">Nucleus</location>
    </subcellularLocation>
</comment>
<feature type="region of interest" description="Disordered" evidence="3">
    <location>
        <begin position="121"/>
        <end position="141"/>
    </location>
</feature>
<evidence type="ECO:0000256" key="1">
    <source>
        <dbReference type="ARBA" id="ARBA00004123"/>
    </source>
</evidence>
<evidence type="ECO:0000256" key="2">
    <source>
        <dbReference type="ARBA" id="ARBA00023242"/>
    </source>
</evidence>
<dbReference type="GO" id="GO:0005634">
    <property type="term" value="C:nucleus"/>
    <property type="evidence" value="ECO:0007669"/>
    <property type="project" value="UniProtKB-SubCell"/>
</dbReference>
<protein>
    <recommendedName>
        <fullName evidence="4">Zn(2)-C6 fungal-type domain-containing protein</fullName>
    </recommendedName>
</protein>
<feature type="region of interest" description="Disordered" evidence="3">
    <location>
        <begin position="51"/>
        <end position="104"/>
    </location>
</feature>
<evidence type="ECO:0000313" key="5">
    <source>
        <dbReference type="EMBL" id="CAE6404269.1"/>
    </source>
</evidence>
<reference evidence="5" key="1">
    <citation type="submission" date="2021-01" db="EMBL/GenBank/DDBJ databases">
        <authorList>
            <person name="Kaushik A."/>
        </authorList>
    </citation>
    <scope>NUCLEOTIDE SEQUENCE</scope>
    <source>
        <strain evidence="5">AG3-T5</strain>
    </source>
</reference>
<dbReference type="PROSITE" id="PS50048">
    <property type="entry name" value="ZN2_CY6_FUNGAL_2"/>
    <property type="match status" value="1"/>
</dbReference>
<dbReference type="GO" id="GO:0008270">
    <property type="term" value="F:zinc ion binding"/>
    <property type="evidence" value="ECO:0007669"/>
    <property type="project" value="InterPro"/>
</dbReference>
<dbReference type="Proteomes" id="UP000663841">
    <property type="component" value="Unassembled WGS sequence"/>
</dbReference>
<evidence type="ECO:0000259" key="4">
    <source>
        <dbReference type="PROSITE" id="PS50048"/>
    </source>
</evidence>
<organism evidence="5 6">
    <name type="scientific">Rhizoctonia solani</name>
    <dbReference type="NCBI Taxonomy" id="456999"/>
    <lineage>
        <taxon>Eukaryota</taxon>
        <taxon>Fungi</taxon>
        <taxon>Dikarya</taxon>
        <taxon>Basidiomycota</taxon>
        <taxon>Agaricomycotina</taxon>
        <taxon>Agaricomycetes</taxon>
        <taxon>Cantharellales</taxon>
        <taxon>Ceratobasidiaceae</taxon>
        <taxon>Rhizoctonia</taxon>
    </lineage>
</organism>
<dbReference type="GO" id="GO:0000981">
    <property type="term" value="F:DNA-binding transcription factor activity, RNA polymerase II-specific"/>
    <property type="evidence" value="ECO:0007669"/>
    <property type="project" value="InterPro"/>
</dbReference>
<dbReference type="PANTHER" id="PTHR37534">
    <property type="entry name" value="TRANSCRIPTIONAL ACTIVATOR PROTEIN UGA3"/>
    <property type="match status" value="1"/>
</dbReference>
<evidence type="ECO:0000256" key="3">
    <source>
        <dbReference type="SAM" id="MobiDB-lite"/>
    </source>
</evidence>
<sequence length="660" mass="73301">MSYLSNASCATCEARNKQCDGIKGPAGCQHCVQAGVYCAGYLATSARFPNPKHNIGENQPLPSPRLHHDSSPHEIPNPVTTPTGLPDPTQASRSVRDGSAGTTTRDFDYLHWSADILVPQLSTNTQSDNPSIRYERSPSCPPKLVPASIEPLSNPTSQIPSPPLDGNISTSMTRPRTSRSMVVPSQAHLAGSRFNPVRSRPIAPLTPESPGLRLGVARGPVLRKGRIAHTGNSLVTRMQSRPPLECTTLQFDEESEVRDPENLEAKIMNELVLDRRIESNTLPFLIHGFVSWSTLFIFETNRIVPTVAEHIRRSRSFDSQTRQTMLLISNTSLAISRTTDYNVPQFTTLQTQLIDRVREARARDDTEMTRELATATMEHSHQFISMLFKVGSLASVLSVMDLYAPIFRRACPEPSEGLVNLRQCLTSLNVQLKYYACLDVLQSLITHRPMFFRYSLDFLSPQEEDIMKSNKGTGLRWMYGVPDQLMFTLARMNGLFEDFGNRVDPEMIQELETEIAACRPIVSTGPGEDPILNIGRITVQEAWVMATRVYLYMGLCGANSLDARVVKVQKGFMRLLGGVKSRRHPDSFLVYPIAILGVTATCSADRTALLTRLWGVSECSRQGTVGNDVVRMLNDVWAHTTARPAVWTDVRSACLRVTGM</sequence>